<organism evidence="2">
    <name type="scientific">marine metagenome</name>
    <dbReference type="NCBI Taxonomy" id="408172"/>
    <lineage>
        <taxon>unclassified sequences</taxon>
        <taxon>metagenomes</taxon>
        <taxon>ecological metagenomes</taxon>
    </lineage>
</organism>
<keyword evidence="1" id="KW-1133">Transmembrane helix</keyword>
<name>A0A381XV51_9ZZZZ</name>
<protein>
    <submittedName>
        <fullName evidence="2">Uncharacterized protein</fullName>
    </submittedName>
</protein>
<reference evidence="2" key="1">
    <citation type="submission" date="2018-05" db="EMBL/GenBank/DDBJ databases">
        <authorList>
            <person name="Lanie J.A."/>
            <person name="Ng W.-L."/>
            <person name="Kazmierczak K.M."/>
            <person name="Andrzejewski T.M."/>
            <person name="Davidsen T.M."/>
            <person name="Wayne K.J."/>
            <person name="Tettelin H."/>
            <person name="Glass J.I."/>
            <person name="Rusch D."/>
            <person name="Podicherti R."/>
            <person name="Tsui H.-C.T."/>
            <person name="Winkler M.E."/>
        </authorList>
    </citation>
    <scope>NUCLEOTIDE SEQUENCE</scope>
</reference>
<evidence type="ECO:0000256" key="1">
    <source>
        <dbReference type="SAM" id="Phobius"/>
    </source>
</evidence>
<keyword evidence="1" id="KW-0812">Transmembrane</keyword>
<keyword evidence="1" id="KW-0472">Membrane</keyword>
<gene>
    <name evidence="2" type="ORF">METZ01_LOCUS120931</name>
</gene>
<dbReference type="EMBL" id="UINC01016334">
    <property type="protein sequence ID" value="SVA68077.1"/>
    <property type="molecule type" value="Genomic_DNA"/>
</dbReference>
<dbReference type="AlphaFoldDB" id="A0A381XV51"/>
<accession>A0A381XV51</accession>
<sequence length="185" mass="20529">MTKRNDGSWMEREQSNIPWRFLGGFFGVTLLLYFVGFYGVEHLRERKGPWRVEFDAAATGGPTTIIHQRALGIDGFRVVFEGASSGGLKSDVVVFDNPKLNAQSMDTTPESSQELKQRSFEVPFGECIYQDLMFLPGVVTMNLLGHEIELMPRTLVIDKKEIPWSTPAGGIAVPPPVEGPDVISN</sequence>
<evidence type="ECO:0000313" key="2">
    <source>
        <dbReference type="EMBL" id="SVA68077.1"/>
    </source>
</evidence>
<proteinExistence type="predicted"/>
<feature type="transmembrane region" description="Helical" evidence="1">
    <location>
        <begin position="20"/>
        <end position="40"/>
    </location>
</feature>